<reference evidence="2" key="1">
    <citation type="submission" date="2021-06" db="EMBL/GenBank/DDBJ databases">
        <authorList>
            <person name="Kallberg Y."/>
            <person name="Tangrot J."/>
            <person name="Rosling A."/>
        </authorList>
    </citation>
    <scope>NUCLEOTIDE SEQUENCE</scope>
    <source>
        <strain evidence="2">IN212</strain>
    </source>
</reference>
<sequence>KESPEKRQKRLSNDQHRRLKKKVAETTEEHEAHLVCDREKKQYKAEANTNLQQESERPVIVNIEGVYQDNENTATTFQSESNENTRVNINLQQESERPIIGVNIETIYPVSENISSTSQSEDSAEISVELQSATTLSDYEKELLKKFRTKMSERTLPKKFFSENNIDPDEIPEKLQE</sequence>
<evidence type="ECO:0000313" key="2">
    <source>
        <dbReference type="EMBL" id="CAG8558996.1"/>
    </source>
</evidence>
<protein>
    <submittedName>
        <fullName evidence="2">15496_t:CDS:1</fullName>
    </submittedName>
</protein>
<proteinExistence type="predicted"/>
<dbReference type="Proteomes" id="UP000789396">
    <property type="component" value="Unassembled WGS sequence"/>
</dbReference>
<name>A0A9N9BCJ7_9GLOM</name>
<evidence type="ECO:0000256" key="1">
    <source>
        <dbReference type="SAM" id="MobiDB-lite"/>
    </source>
</evidence>
<dbReference type="AlphaFoldDB" id="A0A9N9BCJ7"/>
<feature type="non-terminal residue" evidence="2">
    <location>
        <position position="1"/>
    </location>
</feature>
<organism evidence="2 3">
    <name type="scientific">Racocetra fulgida</name>
    <dbReference type="NCBI Taxonomy" id="60492"/>
    <lineage>
        <taxon>Eukaryota</taxon>
        <taxon>Fungi</taxon>
        <taxon>Fungi incertae sedis</taxon>
        <taxon>Mucoromycota</taxon>
        <taxon>Glomeromycotina</taxon>
        <taxon>Glomeromycetes</taxon>
        <taxon>Diversisporales</taxon>
        <taxon>Gigasporaceae</taxon>
        <taxon>Racocetra</taxon>
    </lineage>
</organism>
<comment type="caution">
    <text evidence="2">The sequence shown here is derived from an EMBL/GenBank/DDBJ whole genome shotgun (WGS) entry which is preliminary data.</text>
</comment>
<gene>
    <name evidence="2" type="ORF">RFULGI_LOCUS4977</name>
</gene>
<dbReference type="OrthoDB" id="10479024at2759"/>
<accession>A0A9N9BCJ7</accession>
<evidence type="ECO:0000313" key="3">
    <source>
        <dbReference type="Proteomes" id="UP000789396"/>
    </source>
</evidence>
<keyword evidence="3" id="KW-1185">Reference proteome</keyword>
<dbReference type="EMBL" id="CAJVPZ010005267">
    <property type="protein sequence ID" value="CAG8558996.1"/>
    <property type="molecule type" value="Genomic_DNA"/>
</dbReference>
<feature type="region of interest" description="Disordered" evidence="1">
    <location>
        <begin position="1"/>
        <end position="33"/>
    </location>
</feature>